<keyword evidence="5" id="KW-0479">Metal-binding</keyword>
<keyword evidence="8" id="KW-1185">Reference proteome</keyword>
<evidence type="ECO:0000313" key="7">
    <source>
        <dbReference type="EMBL" id="CAI9113205.1"/>
    </source>
</evidence>
<dbReference type="Gene3D" id="3.40.50.300">
    <property type="entry name" value="P-loop containing nucleotide triphosphate hydrolases"/>
    <property type="match status" value="1"/>
</dbReference>
<dbReference type="PROSITE" id="PS51882">
    <property type="entry name" value="G_ALPHA"/>
    <property type="match status" value="1"/>
</dbReference>
<reference evidence="7" key="1">
    <citation type="submission" date="2023-03" db="EMBL/GenBank/DDBJ databases">
        <authorList>
            <person name="Julca I."/>
        </authorList>
    </citation>
    <scope>NUCLEOTIDE SEQUENCE</scope>
</reference>
<dbReference type="SUPFAM" id="SSF52540">
    <property type="entry name" value="P-loop containing nucleoside triphosphate hydrolases"/>
    <property type="match status" value="1"/>
</dbReference>
<keyword evidence="3" id="KW-0807">Transducer</keyword>
<feature type="binding site" evidence="5">
    <location>
        <position position="623"/>
    </location>
    <ligand>
        <name>Mg(2+)</name>
        <dbReference type="ChEBI" id="CHEBI:18420"/>
    </ligand>
</feature>
<dbReference type="GO" id="GO:0005525">
    <property type="term" value="F:GTP binding"/>
    <property type="evidence" value="ECO:0007669"/>
    <property type="project" value="UniProtKB-KW"/>
</dbReference>
<dbReference type="GO" id="GO:0031683">
    <property type="term" value="F:G-protein beta/gamma-subunit complex binding"/>
    <property type="evidence" value="ECO:0007669"/>
    <property type="project" value="InterPro"/>
</dbReference>
<sequence>MGDPEPESEFRASPSSELSVHDIASSTNSNKWEEILRKMLPTGAPLPDEDHLDYSITVDYQGPPPCLPPSRSGSIPKPSKFISPYKTHHSILISRKSDISVERVYRDRVNSDKDDGISASCSSLCSDLLVVSRDDEKFQACVGNCSNRIEDEPYVDSSLNVDSNDGICGVKNRRKVKGCSRCGGGGRLSSIWGKRERCIVCGAEYCKNCVLKGMGSMPEGRKCVGCIGKPIDEVNREKLGKCSRMLERVCSGFEVKRIMKAEKECRANQIRPEQVVVNGRPLKEAELAEIMGCANPPCNLRPGRYWYDEDSGLWGQEGEKPDRFISAKLHVGGKLLVNASNGNTKVYINGREITKLELRILKLAKVQSLRDTHFWVYEDGSYEEEGQNNIRGNIWAKVSTRLICSLFSLPVPRGIVDHPKEDSATFPWRAVSGYLEHENVNKLLLLGLEGSGSSAIFKQAKFTYGKFTAQELQDIRSTIQSNLFRYLSILLEGQEYFEDEAFLTRTTHELTPAEKSAEGGDLLDGTRQPIHSIKPRLKKFCDWLLDTVAKGDFEAFFPAAAREYGFILYEVWQDPAIQETYKRMKDLHWLPDVAKYFLDQAIEISSNEYQPSEEHILYAEGVTTKNGLSSFEFLFEEKTPNISERYDDDVEVHSPSTNYQLIHIKSNGWFGGCKWIEMFEGIRAVVFCVSLIDYDQVEEHADESMSNKMLASRSLLETLARHPTFENTPFVLLLNKYDAFEEKLELVPLTVCDWFSDFHPMKPYRSSHSIAHQAYYYIALKFKALYTSITGKKLFVWQTRARDQSSVNEALNYIIEVIKWDDETRKMSVMFDDDSFGSSESTRSPSIQQD</sequence>
<dbReference type="InterPro" id="IPR011025">
    <property type="entry name" value="GproteinA_insert"/>
</dbReference>
<dbReference type="GO" id="GO:0005737">
    <property type="term" value="C:cytoplasm"/>
    <property type="evidence" value="ECO:0007669"/>
    <property type="project" value="TreeGrafter"/>
</dbReference>
<keyword evidence="1 4" id="KW-0547">Nucleotide-binding</keyword>
<dbReference type="Pfam" id="PF00503">
    <property type="entry name" value="G-alpha"/>
    <property type="match status" value="1"/>
</dbReference>
<evidence type="ECO:0000256" key="6">
    <source>
        <dbReference type="SAM" id="MobiDB-lite"/>
    </source>
</evidence>
<evidence type="ECO:0000313" key="8">
    <source>
        <dbReference type="Proteomes" id="UP001161247"/>
    </source>
</evidence>
<dbReference type="AlphaFoldDB" id="A0AAV1DZ75"/>
<feature type="compositionally biased region" description="Polar residues" evidence="6">
    <location>
        <begin position="13"/>
        <end position="28"/>
    </location>
</feature>
<dbReference type="InterPro" id="IPR001019">
    <property type="entry name" value="Gprotein_alpha_su"/>
</dbReference>
<dbReference type="Gene3D" id="1.10.400.10">
    <property type="entry name" value="GI Alpha 1, domain 2-like"/>
    <property type="match status" value="1"/>
</dbReference>
<feature type="binding site" evidence="4">
    <location>
        <position position="801"/>
    </location>
    <ligand>
        <name>GTP</name>
        <dbReference type="ChEBI" id="CHEBI:37565"/>
    </ligand>
</feature>
<keyword evidence="2 4" id="KW-0342">GTP-binding</keyword>
<proteinExistence type="predicted"/>
<evidence type="ECO:0000256" key="2">
    <source>
        <dbReference type="ARBA" id="ARBA00023134"/>
    </source>
</evidence>
<dbReference type="GO" id="GO:0007188">
    <property type="term" value="P:adenylate cyclase-modulating G protein-coupled receptor signaling pathway"/>
    <property type="evidence" value="ECO:0007669"/>
    <property type="project" value="TreeGrafter"/>
</dbReference>
<dbReference type="InterPro" id="IPR027417">
    <property type="entry name" value="P-loop_NTPase"/>
</dbReference>
<dbReference type="GO" id="GO:0005834">
    <property type="term" value="C:heterotrimeric G-protein complex"/>
    <property type="evidence" value="ECO:0007669"/>
    <property type="project" value="TreeGrafter"/>
</dbReference>
<accession>A0AAV1DZ75</accession>
<dbReference type="GO" id="GO:0001664">
    <property type="term" value="F:G protein-coupled receptor binding"/>
    <property type="evidence" value="ECO:0007669"/>
    <property type="project" value="TreeGrafter"/>
</dbReference>
<gene>
    <name evidence="7" type="ORF">OLC1_LOCUS20256</name>
</gene>
<dbReference type="GO" id="GO:0003924">
    <property type="term" value="F:GTPase activity"/>
    <property type="evidence" value="ECO:0007669"/>
    <property type="project" value="InterPro"/>
</dbReference>
<organism evidence="7 8">
    <name type="scientific">Oldenlandia corymbosa var. corymbosa</name>
    <dbReference type="NCBI Taxonomy" id="529605"/>
    <lineage>
        <taxon>Eukaryota</taxon>
        <taxon>Viridiplantae</taxon>
        <taxon>Streptophyta</taxon>
        <taxon>Embryophyta</taxon>
        <taxon>Tracheophyta</taxon>
        <taxon>Spermatophyta</taxon>
        <taxon>Magnoliopsida</taxon>
        <taxon>eudicotyledons</taxon>
        <taxon>Gunneridae</taxon>
        <taxon>Pentapetalae</taxon>
        <taxon>asterids</taxon>
        <taxon>lamiids</taxon>
        <taxon>Gentianales</taxon>
        <taxon>Rubiaceae</taxon>
        <taxon>Rubioideae</taxon>
        <taxon>Spermacoceae</taxon>
        <taxon>Hedyotis-Oldenlandia complex</taxon>
        <taxon>Oldenlandia</taxon>
    </lineage>
</organism>
<evidence type="ECO:0000256" key="3">
    <source>
        <dbReference type="ARBA" id="ARBA00023224"/>
    </source>
</evidence>
<dbReference type="GO" id="GO:0046872">
    <property type="term" value="F:metal ion binding"/>
    <property type="evidence" value="ECO:0007669"/>
    <property type="project" value="UniProtKB-KW"/>
</dbReference>
<dbReference type="SMART" id="SM00275">
    <property type="entry name" value="G_alpha"/>
    <property type="match status" value="1"/>
</dbReference>
<evidence type="ECO:0000256" key="1">
    <source>
        <dbReference type="ARBA" id="ARBA00022741"/>
    </source>
</evidence>
<keyword evidence="5" id="KW-0460">Magnesium</keyword>
<dbReference type="PANTHER" id="PTHR10218:SF317">
    <property type="entry name" value="EXTRA-LARGE GUANINE NUCLEOTIDE-BINDING PROTEIN 3-LIKE"/>
    <property type="match status" value="1"/>
</dbReference>
<dbReference type="FunFam" id="3.40.50.300:FF:000720">
    <property type="entry name" value="Guanine nucleotide-binding protein G(k) subunit alpha"/>
    <property type="match status" value="1"/>
</dbReference>
<dbReference type="PANTHER" id="PTHR10218">
    <property type="entry name" value="GTP-BINDING PROTEIN ALPHA SUBUNIT"/>
    <property type="match status" value="1"/>
</dbReference>
<evidence type="ECO:0000256" key="5">
    <source>
        <dbReference type="PIRSR" id="PIRSR601019-2"/>
    </source>
</evidence>
<feature type="binding site" evidence="4">
    <location>
        <begin position="735"/>
        <end position="738"/>
    </location>
    <ligand>
        <name>GTP</name>
        <dbReference type="ChEBI" id="CHEBI:37565"/>
    </ligand>
</feature>
<dbReference type="SUPFAM" id="SSF47895">
    <property type="entry name" value="Transducin (alpha subunit), insertion domain"/>
    <property type="match status" value="1"/>
</dbReference>
<dbReference type="Proteomes" id="UP001161247">
    <property type="component" value="Chromosome 7"/>
</dbReference>
<feature type="binding site" evidence="4">
    <location>
        <begin position="617"/>
        <end position="623"/>
    </location>
    <ligand>
        <name>GTP</name>
        <dbReference type="ChEBI" id="CHEBI:37565"/>
    </ligand>
</feature>
<name>A0AAV1DZ75_OLDCO</name>
<protein>
    <submittedName>
        <fullName evidence="7">OLC1v1013775C1</fullName>
    </submittedName>
</protein>
<dbReference type="EMBL" id="OX459124">
    <property type="protein sequence ID" value="CAI9113205.1"/>
    <property type="molecule type" value="Genomic_DNA"/>
</dbReference>
<feature type="region of interest" description="Disordered" evidence="6">
    <location>
        <begin position="1"/>
        <end position="28"/>
    </location>
</feature>
<dbReference type="PRINTS" id="PR00318">
    <property type="entry name" value="GPROTEINA"/>
</dbReference>
<feature type="binding site" evidence="5">
    <location>
        <position position="454"/>
    </location>
    <ligand>
        <name>Mg(2+)</name>
        <dbReference type="ChEBI" id="CHEBI:18420"/>
    </ligand>
</feature>
<evidence type="ECO:0000256" key="4">
    <source>
        <dbReference type="PIRSR" id="PIRSR601019-1"/>
    </source>
</evidence>